<dbReference type="InterPro" id="IPR000160">
    <property type="entry name" value="GGDEF_dom"/>
</dbReference>
<dbReference type="SUPFAM" id="SSF55073">
    <property type="entry name" value="Nucleotide cyclase"/>
    <property type="match status" value="1"/>
</dbReference>
<dbReference type="EMBL" id="FNYC01000001">
    <property type="protein sequence ID" value="SEI37981.1"/>
    <property type="molecule type" value="Genomic_DNA"/>
</dbReference>
<evidence type="ECO:0000259" key="3">
    <source>
        <dbReference type="PROSITE" id="PS50887"/>
    </source>
</evidence>
<protein>
    <recommendedName>
        <fullName evidence="1">diguanylate cyclase</fullName>
        <ecNumber evidence="1">2.7.7.65</ecNumber>
    </recommendedName>
</protein>
<evidence type="ECO:0000313" key="4">
    <source>
        <dbReference type="EMBL" id="SEI37981.1"/>
    </source>
</evidence>
<dbReference type="InterPro" id="IPR029787">
    <property type="entry name" value="Nucleotide_cyclase"/>
</dbReference>
<evidence type="ECO:0000256" key="2">
    <source>
        <dbReference type="ARBA" id="ARBA00034247"/>
    </source>
</evidence>
<proteinExistence type="predicted"/>
<name>A0A1H6Q2B8_9GAMM</name>
<dbReference type="Proteomes" id="UP000199420">
    <property type="component" value="Unassembled WGS sequence"/>
</dbReference>
<evidence type="ECO:0000313" key="5">
    <source>
        <dbReference type="Proteomes" id="UP000199420"/>
    </source>
</evidence>
<dbReference type="InterPro" id="IPR043128">
    <property type="entry name" value="Rev_trsase/Diguanyl_cyclase"/>
</dbReference>
<dbReference type="GO" id="GO:0043709">
    <property type="term" value="P:cell adhesion involved in single-species biofilm formation"/>
    <property type="evidence" value="ECO:0007669"/>
    <property type="project" value="TreeGrafter"/>
</dbReference>
<reference evidence="4 5" key="1">
    <citation type="submission" date="2016-10" db="EMBL/GenBank/DDBJ databases">
        <authorList>
            <person name="de Groot N.N."/>
        </authorList>
    </citation>
    <scope>NUCLEOTIDE SEQUENCE [LARGE SCALE GENOMIC DNA]</scope>
    <source>
        <strain evidence="4 5">DSM 26515</strain>
    </source>
</reference>
<dbReference type="RefSeq" id="WP_091332694.1">
    <property type="nucleotide sequence ID" value="NZ_FNYC01000001.1"/>
</dbReference>
<dbReference type="GO" id="GO:1902201">
    <property type="term" value="P:negative regulation of bacterial-type flagellum-dependent cell motility"/>
    <property type="evidence" value="ECO:0007669"/>
    <property type="project" value="TreeGrafter"/>
</dbReference>
<sequence>MKANWLKDFGSSLDQVLDRFENVQEVLLHYRSGDAWVALSEGGKASASELEKSVAEEKPIKLGRTNSYLFPVAGADASVEIRLERFARGKTLGALSEAIDRIKEASQHKYDAHHDSLTGCKNRKSFEISAKKALERLGANAAGRSSAIGSSGVRSIALVTLDIDFFKRVNDTYGHDYGDVVLSAFSWHIEDAILELTKEAKRTSVEFFRLGGEEFNLLISGEFEDRELLDWIERVRLHVKSSAVPSESQLAKLGTQLSQTPPERERRVTASFGVSRYSVGKSSSMDPKVIERLKVQADKALYAAKNSGRDCVRFYPDILKRYGRILEHEKSVGIVVVDIGSEVGVAKGQEFFVIPPKFTGEVDYVVDDGRSRRKLGRYPKYKVARLLAFDVQPEISFCKVSEKLDNASIEIGSYLDLIPVGLFSGLVGQHGDEGVESEGSKNINRRVATHSTENFCVLAVQIRELDQLERHSGPGRVNDLLSSVSSIMTKALLRKAKPQYVEGGLFGAVLLTSSSESTEHIKALRRELEVVCEGLAVFAIGYVEKGKLEEAALPLENAWEYAVLAAAAAPSMGMEAFTLDLPLQVLENQDAAGQNEQLILDYERFKSLGISGAKYDNLAGIANFLLGKVVQADLAFKSAVDASPDENVYRLNLAYTRMQLEKFRDAYDQAALAEKLSGGPPDPMAMSIIAYSSYKLWKAGDHVLPRERIISLLRDASSQEENSYFSKDEMLQAEKEMISELALADSNKWDGD</sequence>
<feature type="domain" description="GGDEF" evidence="3">
    <location>
        <begin position="154"/>
        <end position="317"/>
    </location>
</feature>
<dbReference type="Gene3D" id="3.30.70.270">
    <property type="match status" value="1"/>
</dbReference>
<dbReference type="CDD" id="cd01949">
    <property type="entry name" value="GGDEF"/>
    <property type="match status" value="1"/>
</dbReference>
<dbReference type="InterPro" id="IPR011990">
    <property type="entry name" value="TPR-like_helical_dom_sf"/>
</dbReference>
<dbReference type="SMART" id="SM00267">
    <property type="entry name" value="GGDEF"/>
    <property type="match status" value="1"/>
</dbReference>
<keyword evidence="5" id="KW-1185">Reference proteome</keyword>
<dbReference type="NCBIfam" id="TIGR00254">
    <property type="entry name" value="GGDEF"/>
    <property type="match status" value="1"/>
</dbReference>
<evidence type="ECO:0000256" key="1">
    <source>
        <dbReference type="ARBA" id="ARBA00012528"/>
    </source>
</evidence>
<dbReference type="AlphaFoldDB" id="A0A1H6Q2B8"/>
<organism evidence="4 5">
    <name type="scientific">Frateuria terrea</name>
    <dbReference type="NCBI Taxonomy" id="529704"/>
    <lineage>
        <taxon>Bacteria</taxon>
        <taxon>Pseudomonadati</taxon>
        <taxon>Pseudomonadota</taxon>
        <taxon>Gammaproteobacteria</taxon>
        <taxon>Lysobacterales</taxon>
        <taxon>Rhodanobacteraceae</taxon>
        <taxon>Frateuria</taxon>
    </lineage>
</organism>
<dbReference type="GO" id="GO:0052621">
    <property type="term" value="F:diguanylate cyclase activity"/>
    <property type="evidence" value="ECO:0007669"/>
    <property type="project" value="UniProtKB-EC"/>
</dbReference>
<dbReference type="PANTHER" id="PTHR45138:SF9">
    <property type="entry name" value="DIGUANYLATE CYCLASE DGCM-RELATED"/>
    <property type="match status" value="1"/>
</dbReference>
<dbReference type="Pfam" id="PF00990">
    <property type="entry name" value="GGDEF"/>
    <property type="match status" value="1"/>
</dbReference>
<dbReference type="EC" id="2.7.7.65" evidence="1"/>
<dbReference type="GO" id="GO:0005886">
    <property type="term" value="C:plasma membrane"/>
    <property type="evidence" value="ECO:0007669"/>
    <property type="project" value="TreeGrafter"/>
</dbReference>
<gene>
    <name evidence="4" type="ORF">SAMN04487997_0319</name>
</gene>
<dbReference type="InterPro" id="IPR050469">
    <property type="entry name" value="Diguanylate_Cyclase"/>
</dbReference>
<dbReference type="STRING" id="529704.SAMN02927913_0234"/>
<dbReference type="SUPFAM" id="SSF48452">
    <property type="entry name" value="TPR-like"/>
    <property type="match status" value="1"/>
</dbReference>
<dbReference type="PROSITE" id="PS50887">
    <property type="entry name" value="GGDEF"/>
    <property type="match status" value="1"/>
</dbReference>
<accession>A0A1H6Q2B8</accession>
<dbReference type="PANTHER" id="PTHR45138">
    <property type="entry name" value="REGULATORY COMPONENTS OF SENSORY TRANSDUCTION SYSTEM"/>
    <property type="match status" value="1"/>
</dbReference>
<dbReference type="OrthoDB" id="9157485at2"/>
<comment type="catalytic activity">
    <reaction evidence="2">
        <text>2 GTP = 3',3'-c-di-GMP + 2 diphosphate</text>
        <dbReference type="Rhea" id="RHEA:24898"/>
        <dbReference type="ChEBI" id="CHEBI:33019"/>
        <dbReference type="ChEBI" id="CHEBI:37565"/>
        <dbReference type="ChEBI" id="CHEBI:58805"/>
        <dbReference type="EC" id="2.7.7.65"/>
    </reaction>
</comment>